<accession>A0A0N5AUF3</accession>
<sequence length="296" mass="32592">MAVWGNDSFDVGAAGGWGDVSYSATEAPSEASKSVDKVVVPVSVEDLNRNVNQNEEKLTFNKTSFSTVRIAGVVKDAKEQDGGQSVEYKIADDAESNERFLVIHYRGVNPNDISSELFVEGTVVMVVGKLRNFDNRLAIVAFDVREIDDKRELEAYHLEAKLAKLFYTKDVIEVIKSNSSLFENTMLRRNLEGAQTNSGNKNGNTGTTWNQNGINSAITSQFNGAVENTKGLSGQKGAIYKYLSGLNSMEGASTEEIKKNIPKNLFNQRTFATDFESLLSEGHIYSTIDDDHYTAN</sequence>
<feature type="domain" description="Replication protein A C-terminal" evidence="5">
    <location>
        <begin position="200"/>
        <end position="291"/>
    </location>
</feature>
<organism evidence="6 7">
    <name type="scientific">Syphacia muris</name>
    <dbReference type="NCBI Taxonomy" id="451379"/>
    <lineage>
        <taxon>Eukaryota</taxon>
        <taxon>Metazoa</taxon>
        <taxon>Ecdysozoa</taxon>
        <taxon>Nematoda</taxon>
        <taxon>Chromadorea</taxon>
        <taxon>Rhabditida</taxon>
        <taxon>Spirurina</taxon>
        <taxon>Oxyuridomorpha</taxon>
        <taxon>Oxyuroidea</taxon>
        <taxon>Oxyuridae</taxon>
        <taxon>Syphacia</taxon>
    </lineage>
</organism>
<name>A0A0N5AUF3_9BILA</name>
<dbReference type="PANTHER" id="PTHR13989:SF16">
    <property type="entry name" value="REPLICATION PROTEIN A2"/>
    <property type="match status" value="1"/>
</dbReference>
<dbReference type="AlphaFoldDB" id="A0A0N5AUF3"/>
<proteinExistence type="inferred from homology"/>
<dbReference type="STRING" id="451379.A0A0N5AUF3"/>
<dbReference type="SUPFAM" id="SSF50249">
    <property type="entry name" value="Nucleic acid-binding proteins"/>
    <property type="match status" value="1"/>
</dbReference>
<dbReference type="PANTHER" id="PTHR13989">
    <property type="entry name" value="REPLICATION PROTEIN A-RELATED"/>
    <property type="match status" value="1"/>
</dbReference>
<reference evidence="7" key="1">
    <citation type="submission" date="2017-02" db="UniProtKB">
        <authorList>
            <consortium name="WormBaseParasite"/>
        </authorList>
    </citation>
    <scope>IDENTIFICATION</scope>
</reference>
<dbReference type="Proteomes" id="UP000046393">
    <property type="component" value="Unplaced"/>
</dbReference>
<dbReference type="InterPro" id="IPR036388">
    <property type="entry name" value="WH-like_DNA-bd_sf"/>
</dbReference>
<dbReference type="GO" id="GO:0000781">
    <property type="term" value="C:chromosome, telomeric region"/>
    <property type="evidence" value="ECO:0007669"/>
    <property type="project" value="TreeGrafter"/>
</dbReference>
<dbReference type="SUPFAM" id="SSF46785">
    <property type="entry name" value="Winged helix' DNA-binding domain"/>
    <property type="match status" value="1"/>
</dbReference>
<dbReference type="InterPro" id="IPR040260">
    <property type="entry name" value="RFA2-like"/>
</dbReference>
<dbReference type="WBParaSite" id="SMUV_0000848801-mRNA-1">
    <property type="protein sequence ID" value="SMUV_0000848801-mRNA-1"/>
    <property type="gene ID" value="SMUV_0000848801"/>
</dbReference>
<evidence type="ECO:0000259" key="5">
    <source>
        <dbReference type="Pfam" id="PF08784"/>
    </source>
</evidence>
<evidence type="ECO:0000256" key="1">
    <source>
        <dbReference type="ARBA" id="ARBA00004123"/>
    </source>
</evidence>
<keyword evidence="6" id="KW-1185">Reference proteome</keyword>
<evidence type="ECO:0000256" key="3">
    <source>
        <dbReference type="ARBA" id="ARBA00023125"/>
    </source>
</evidence>
<comment type="similarity">
    <text evidence="2">Belongs to the replication factor A protein 2 family.</text>
</comment>
<evidence type="ECO:0000313" key="6">
    <source>
        <dbReference type="Proteomes" id="UP000046393"/>
    </source>
</evidence>
<dbReference type="GO" id="GO:0006289">
    <property type="term" value="P:nucleotide-excision repair"/>
    <property type="evidence" value="ECO:0007669"/>
    <property type="project" value="TreeGrafter"/>
</dbReference>
<comment type="subcellular location">
    <subcellularLocation>
        <location evidence="1">Nucleus</location>
    </subcellularLocation>
</comment>
<keyword evidence="3" id="KW-0238">DNA-binding</keyword>
<evidence type="ECO:0000256" key="2">
    <source>
        <dbReference type="ARBA" id="ARBA00007815"/>
    </source>
</evidence>
<evidence type="ECO:0000313" key="7">
    <source>
        <dbReference type="WBParaSite" id="SMUV_0000848801-mRNA-1"/>
    </source>
</evidence>
<evidence type="ECO:0000256" key="4">
    <source>
        <dbReference type="ARBA" id="ARBA00023242"/>
    </source>
</evidence>
<dbReference type="GO" id="GO:0006260">
    <property type="term" value="P:DNA replication"/>
    <property type="evidence" value="ECO:0007669"/>
    <property type="project" value="TreeGrafter"/>
</dbReference>
<dbReference type="InterPro" id="IPR012340">
    <property type="entry name" value="NA-bd_OB-fold"/>
</dbReference>
<dbReference type="GO" id="GO:0000724">
    <property type="term" value="P:double-strand break repair via homologous recombination"/>
    <property type="evidence" value="ECO:0007669"/>
    <property type="project" value="TreeGrafter"/>
</dbReference>
<keyword evidence="4" id="KW-0539">Nucleus</keyword>
<dbReference type="Pfam" id="PF08784">
    <property type="entry name" value="RPA_C"/>
    <property type="match status" value="1"/>
</dbReference>
<dbReference type="GO" id="GO:0005662">
    <property type="term" value="C:DNA replication factor A complex"/>
    <property type="evidence" value="ECO:0007669"/>
    <property type="project" value="TreeGrafter"/>
</dbReference>
<dbReference type="InterPro" id="IPR014892">
    <property type="entry name" value="RPA_C"/>
</dbReference>
<protein>
    <submittedName>
        <fullName evidence="7">RPA_C domain-containing protein</fullName>
    </submittedName>
</protein>
<dbReference type="GO" id="GO:0035861">
    <property type="term" value="C:site of double-strand break"/>
    <property type="evidence" value="ECO:0007669"/>
    <property type="project" value="TreeGrafter"/>
</dbReference>
<dbReference type="InterPro" id="IPR036390">
    <property type="entry name" value="WH_DNA-bd_sf"/>
</dbReference>
<dbReference type="Gene3D" id="2.40.50.140">
    <property type="entry name" value="Nucleic acid-binding proteins"/>
    <property type="match status" value="1"/>
</dbReference>
<dbReference type="GO" id="GO:0003697">
    <property type="term" value="F:single-stranded DNA binding"/>
    <property type="evidence" value="ECO:0007669"/>
    <property type="project" value="TreeGrafter"/>
</dbReference>
<dbReference type="Gene3D" id="1.10.10.10">
    <property type="entry name" value="Winged helix-like DNA-binding domain superfamily/Winged helix DNA-binding domain"/>
    <property type="match status" value="1"/>
</dbReference>